<evidence type="ECO:0000313" key="1">
    <source>
        <dbReference type="EMBL" id="ARO15752.1"/>
    </source>
</evidence>
<organism evidence="1 2">
    <name type="scientific">Ketogulonicigenium robustum</name>
    <dbReference type="NCBI Taxonomy" id="92947"/>
    <lineage>
        <taxon>Bacteria</taxon>
        <taxon>Pseudomonadati</taxon>
        <taxon>Pseudomonadota</taxon>
        <taxon>Alphaproteobacteria</taxon>
        <taxon>Rhodobacterales</taxon>
        <taxon>Roseobacteraceae</taxon>
        <taxon>Ketogulonicigenium</taxon>
    </lineage>
</organism>
<reference evidence="1 2" key="1">
    <citation type="submission" date="2017-02" db="EMBL/GenBank/DDBJ databases">
        <title>Ketogulonicigenium robustum SPU B003 Genome sequencing and assembly.</title>
        <authorList>
            <person name="Li Y."/>
            <person name="Liu L."/>
            <person name="Wang C."/>
            <person name="Zhang M."/>
            <person name="Zhang T."/>
            <person name="Zhang Y."/>
        </authorList>
    </citation>
    <scope>NUCLEOTIDE SEQUENCE [LARGE SCALE GENOMIC DNA]</scope>
    <source>
        <strain evidence="1 2">SPU_B003</strain>
    </source>
</reference>
<keyword evidence="2" id="KW-1185">Reference proteome</keyword>
<accession>A0A1W6P2K9</accession>
<dbReference type="AlphaFoldDB" id="A0A1W6P2K9"/>
<dbReference type="InterPro" id="IPR007485">
    <property type="entry name" value="LPS_assembly_LptE"/>
</dbReference>
<dbReference type="Proteomes" id="UP000242447">
    <property type="component" value="Chromosome"/>
</dbReference>
<evidence type="ECO:0000313" key="2">
    <source>
        <dbReference type="Proteomes" id="UP000242447"/>
    </source>
</evidence>
<dbReference type="KEGG" id="kro:BVG79_02412"/>
<gene>
    <name evidence="1" type="primary">lptE</name>
    <name evidence="1" type="ORF">BVG79_02412</name>
</gene>
<dbReference type="GO" id="GO:0019867">
    <property type="term" value="C:outer membrane"/>
    <property type="evidence" value="ECO:0007669"/>
    <property type="project" value="InterPro"/>
</dbReference>
<dbReference type="STRING" id="92947.BVG79_02412"/>
<dbReference type="GO" id="GO:0043165">
    <property type="term" value="P:Gram-negative-bacterium-type cell outer membrane assembly"/>
    <property type="evidence" value="ECO:0007669"/>
    <property type="project" value="InterPro"/>
</dbReference>
<protein>
    <submittedName>
        <fullName evidence="1">LPS-assembly lipoprotein</fullName>
    </submittedName>
</protein>
<dbReference type="Gene3D" id="3.30.160.150">
    <property type="entry name" value="Lipoprotein like domain"/>
    <property type="match status" value="1"/>
</dbReference>
<sequence length="149" mass="15304">MAGALAGCGFSPVYGPSGPANHLTNRISYAIPETALAYRLRQALRDSLGEGSEMALSVSVSTSVVTSAETRGGEILRYTIPGTAQYRLTDSGGRVVASGTVDAFTGYSASASTRAVAAARVDAEDRLARLLAERIVTQLLVATAATPAP</sequence>
<proteinExistence type="predicted"/>
<dbReference type="Pfam" id="PF04390">
    <property type="entry name" value="LptE"/>
    <property type="match status" value="1"/>
</dbReference>
<name>A0A1W6P2K9_9RHOB</name>
<dbReference type="EMBL" id="CP019937">
    <property type="protein sequence ID" value="ARO15752.1"/>
    <property type="molecule type" value="Genomic_DNA"/>
</dbReference>
<keyword evidence="1" id="KW-0449">Lipoprotein</keyword>